<feature type="region of interest" description="Disordered" evidence="2">
    <location>
        <begin position="53"/>
        <end position="103"/>
    </location>
</feature>
<dbReference type="Gene3D" id="2.30.40.10">
    <property type="entry name" value="Urease, subunit C, domain 1"/>
    <property type="match status" value="2"/>
</dbReference>
<dbReference type="InterPro" id="IPR032466">
    <property type="entry name" value="Metal_Hydrolase"/>
</dbReference>
<organism evidence="4 5">
    <name type="scientific">Oncorhynchus tshawytscha</name>
    <name type="common">Chinook salmon</name>
    <name type="synonym">Salmo tshawytscha</name>
    <dbReference type="NCBI Taxonomy" id="74940"/>
    <lineage>
        <taxon>Eukaryota</taxon>
        <taxon>Metazoa</taxon>
        <taxon>Chordata</taxon>
        <taxon>Craniata</taxon>
        <taxon>Vertebrata</taxon>
        <taxon>Euteleostomi</taxon>
        <taxon>Actinopterygii</taxon>
        <taxon>Neopterygii</taxon>
        <taxon>Teleostei</taxon>
        <taxon>Protacanthopterygii</taxon>
        <taxon>Salmoniformes</taxon>
        <taxon>Salmonidae</taxon>
        <taxon>Salmoninae</taxon>
        <taxon>Oncorhynchus</taxon>
    </lineage>
</organism>
<feature type="compositionally biased region" description="Polar residues" evidence="2">
    <location>
        <begin position="596"/>
        <end position="605"/>
    </location>
</feature>
<gene>
    <name evidence="4" type="primary">CRMP1</name>
</gene>
<dbReference type="Pfam" id="PF01979">
    <property type="entry name" value="Amidohydro_1"/>
    <property type="match status" value="1"/>
</dbReference>
<dbReference type="GeneTree" id="ENSGT01030000234527"/>
<evidence type="ECO:0000259" key="3">
    <source>
        <dbReference type="Pfam" id="PF01979"/>
    </source>
</evidence>
<dbReference type="InterPro" id="IPR011778">
    <property type="entry name" value="Hydantoinase/dihydroPyrase"/>
</dbReference>
<reference evidence="4" key="3">
    <citation type="submission" date="2025-09" db="UniProtKB">
        <authorList>
            <consortium name="Ensembl"/>
        </authorList>
    </citation>
    <scope>IDENTIFICATION</scope>
</reference>
<dbReference type="Ensembl" id="ENSOTST00005164180.1">
    <property type="protein sequence ID" value="ENSOTSP00005113143.1"/>
    <property type="gene ID" value="ENSOTSG00005056560.1"/>
</dbReference>
<dbReference type="GO" id="GO:0005829">
    <property type="term" value="C:cytosol"/>
    <property type="evidence" value="ECO:0007669"/>
    <property type="project" value="TreeGrafter"/>
</dbReference>
<dbReference type="SUPFAM" id="SSF51338">
    <property type="entry name" value="Composite domain of metallo-dependent hydrolases"/>
    <property type="match status" value="2"/>
</dbReference>
<evidence type="ECO:0000256" key="1">
    <source>
        <dbReference type="ARBA" id="ARBA00008829"/>
    </source>
</evidence>
<dbReference type="FunFam" id="3.20.20.140:FF:000174">
    <property type="entry name" value="Dihydropyrimidinase-related protein 2"/>
    <property type="match status" value="2"/>
</dbReference>
<accession>A0AAZ3PAH9</accession>
<reference evidence="4" key="2">
    <citation type="submission" date="2025-08" db="UniProtKB">
        <authorList>
            <consortium name="Ensembl"/>
        </authorList>
    </citation>
    <scope>IDENTIFICATION</scope>
</reference>
<sequence>MSDCRRQWNRENELPVYLAGTITTGPNQRKSYGMFSSADGAYDSKTVDCDNFAAGRRGTRTPRSVSRDRLLDHTDDDVPETASEVRAVGSQVSSPGEREDVRPGVEIEYPAGRQCHSGQKNGKSERLLIKGGRVVNDDLSQYADVYVEDGLIKQVGDNLEVPDDVRVLEVNGGLVIPGGIDVNTCLMKPHLGCPPVDDFYLGSRAALAGGTTMIIDHVTPQPGDSLLEAFERWQESADRKCCCDYSLHLEVLLYEVFSVLKELGAVVMLHAENGDLIAQVSSPTVITHYNPLEAEAVFRAITIGNRVNCPVYITKVMSKTAANTITLARRRGSVVFGEPITASLATDGSHYWSKNWAKAAAYVTSPPLSPDPTTPEHLHDLLACGDLQVVGSAHCAYSTSQKAIGKDDFTLIPEGTNGIEERMGFVWDKAVATGKMDENQFVAVTSTNAAKIFNLYPRKGRIAVGSDADIVIWDPDRTKTITSKLQQSALEYNIFEGMVCRGGPVVVVTQGRVVYEEGEGLRVQQGSGRFIPRQAFPDYAYQRITTRSKVKGKQGVSRGMYDGPVYDVLATPKYITPSPSAKTSPTSQQPPPIRNLHQSNFSLSGAQFDDNIPRRSGQRIVAPPGGRSNITNLG</sequence>
<evidence type="ECO:0000256" key="2">
    <source>
        <dbReference type="SAM" id="MobiDB-lite"/>
    </source>
</evidence>
<dbReference type="Proteomes" id="UP000694402">
    <property type="component" value="Unassembled WGS sequence"/>
</dbReference>
<keyword evidence="5" id="KW-1185">Reference proteome</keyword>
<feature type="compositionally biased region" description="Low complexity" evidence="2">
    <location>
        <begin position="576"/>
        <end position="587"/>
    </location>
</feature>
<comment type="similarity">
    <text evidence="1">Belongs to the metallo-dependent hydrolases superfamily. Hydantoinase/dihydropyrimidinase family.</text>
</comment>
<dbReference type="PANTHER" id="PTHR11647:SF54">
    <property type="entry name" value="DIHYDROPYRIMIDINASE-RELATED PROTEIN 1"/>
    <property type="match status" value="1"/>
</dbReference>
<evidence type="ECO:0000313" key="4">
    <source>
        <dbReference type="Ensembl" id="ENSOTSP00005113143.1"/>
    </source>
</evidence>
<proteinExistence type="inferred from homology"/>
<name>A0AAZ3PAH9_ONCTS</name>
<dbReference type="Gene3D" id="3.20.20.140">
    <property type="entry name" value="Metal-dependent hydrolases"/>
    <property type="match status" value="2"/>
</dbReference>
<reference evidence="5" key="1">
    <citation type="journal article" date="2018" name="PLoS ONE">
        <title>Chinook salmon (Oncorhynchus tshawytscha) genome and transcriptome.</title>
        <authorList>
            <person name="Christensen K.A."/>
            <person name="Leong J.S."/>
            <person name="Sakhrani D."/>
            <person name="Biagi C.A."/>
            <person name="Minkley D.R."/>
            <person name="Withler R.E."/>
            <person name="Rondeau E.B."/>
            <person name="Koop B.F."/>
            <person name="Devlin R.H."/>
        </authorList>
    </citation>
    <scope>NUCLEOTIDE SEQUENCE [LARGE SCALE GENOMIC DNA]</scope>
</reference>
<evidence type="ECO:0000313" key="5">
    <source>
        <dbReference type="Proteomes" id="UP000694402"/>
    </source>
</evidence>
<dbReference type="SUPFAM" id="SSF51556">
    <property type="entry name" value="Metallo-dependent hydrolases"/>
    <property type="match status" value="1"/>
</dbReference>
<dbReference type="InterPro" id="IPR050378">
    <property type="entry name" value="Metallo-dep_Hydrolases_sf"/>
</dbReference>
<dbReference type="AlphaFoldDB" id="A0AAZ3PAH9"/>
<dbReference type="InterPro" id="IPR006680">
    <property type="entry name" value="Amidohydro-rel"/>
</dbReference>
<dbReference type="InterPro" id="IPR011059">
    <property type="entry name" value="Metal-dep_hydrolase_composite"/>
</dbReference>
<feature type="domain" description="Amidohydrolase-related" evidence="3">
    <location>
        <begin position="252"/>
        <end position="514"/>
    </location>
</feature>
<dbReference type="CDD" id="cd01314">
    <property type="entry name" value="D-HYD"/>
    <property type="match status" value="1"/>
</dbReference>
<feature type="region of interest" description="Disordered" evidence="2">
    <location>
        <begin position="576"/>
        <end position="634"/>
    </location>
</feature>
<protein>
    <recommendedName>
        <fullName evidence="3">Amidohydrolase-related domain-containing protein</fullName>
    </recommendedName>
</protein>
<dbReference type="GO" id="GO:0016812">
    <property type="term" value="F:hydrolase activity, acting on carbon-nitrogen (but not peptide) bonds, in cyclic amides"/>
    <property type="evidence" value="ECO:0007669"/>
    <property type="project" value="TreeGrafter"/>
</dbReference>
<dbReference type="PANTHER" id="PTHR11647">
    <property type="entry name" value="HYDRANTOINASE/DIHYDROPYRIMIDINASE FAMILY MEMBER"/>
    <property type="match status" value="1"/>
</dbReference>